<organism evidence="1 2">
    <name type="scientific">Tepidimonas charontis</name>
    <dbReference type="NCBI Taxonomy" id="2267262"/>
    <lineage>
        <taxon>Bacteria</taxon>
        <taxon>Pseudomonadati</taxon>
        <taxon>Pseudomonadota</taxon>
        <taxon>Betaproteobacteria</taxon>
        <taxon>Burkholderiales</taxon>
        <taxon>Tepidimonas</taxon>
    </lineage>
</organism>
<dbReference type="Proteomes" id="UP000318294">
    <property type="component" value="Unassembled WGS sequence"/>
</dbReference>
<sequence>MASDEPGQPEAMNADHTMARRAAALMALAAAVLLGGCASTVRLEHEVRSQAAWTAAPPAAGERYRFERLPSQRSGDAEREQAMLERLAEPVLARYGLQRAEASEAVSAVPWAVQIVARSVRYPHAPWDPPEPRPAWLPHGQVILGRGVVSGIGLHWTLRPPYYVRELALTVRDRRSGEVVFESRAVQDGPWADSEALWSALLQAALDGFPSPPTGARRVVIESPRP</sequence>
<proteinExistence type="predicted"/>
<evidence type="ECO:0000313" key="1">
    <source>
        <dbReference type="EMBL" id="TSE34355.1"/>
    </source>
</evidence>
<name>A0A554XEV6_9BURK</name>
<gene>
    <name evidence="1" type="ORF">Tchar_01448</name>
</gene>
<protein>
    <recommendedName>
        <fullName evidence="3">DUF4136 domain-containing protein</fullName>
    </recommendedName>
</protein>
<evidence type="ECO:0000313" key="2">
    <source>
        <dbReference type="Proteomes" id="UP000318294"/>
    </source>
</evidence>
<evidence type="ECO:0008006" key="3">
    <source>
        <dbReference type="Google" id="ProtNLM"/>
    </source>
</evidence>
<accession>A0A554XEV6</accession>
<comment type="caution">
    <text evidence="1">The sequence shown here is derived from an EMBL/GenBank/DDBJ whole genome shotgun (WGS) entry which is preliminary data.</text>
</comment>
<dbReference type="EMBL" id="VJON01000020">
    <property type="protein sequence ID" value="TSE34355.1"/>
    <property type="molecule type" value="Genomic_DNA"/>
</dbReference>
<keyword evidence="2" id="KW-1185">Reference proteome</keyword>
<reference evidence="1 2" key="1">
    <citation type="submission" date="2019-07" db="EMBL/GenBank/DDBJ databases">
        <title>Tepidimonas charontis SPSP-6 draft genome.</title>
        <authorList>
            <person name="Da Costa M.S."/>
            <person name="Froufe H.J.C."/>
            <person name="Egas C."/>
            <person name="Albuquerque L."/>
        </authorList>
    </citation>
    <scope>NUCLEOTIDE SEQUENCE [LARGE SCALE GENOMIC DNA]</scope>
    <source>
        <strain evidence="1 2">SPSP-6</strain>
    </source>
</reference>
<dbReference type="AlphaFoldDB" id="A0A554XEV6"/>